<proteinExistence type="predicted"/>
<dbReference type="SMART" id="SM00320">
    <property type="entry name" value="WD40"/>
    <property type="match status" value="5"/>
</dbReference>
<dbReference type="STRING" id="610380.E2B7J7"/>
<dbReference type="InterPro" id="IPR052139">
    <property type="entry name" value="Methylosome_Comp_WDR77"/>
</dbReference>
<dbReference type="PROSITE" id="PS50082">
    <property type="entry name" value="WD_REPEATS_2"/>
    <property type="match status" value="1"/>
</dbReference>
<dbReference type="EMBL" id="GL446181">
    <property type="protein sequence ID" value="EFN88372.1"/>
    <property type="molecule type" value="Genomic_DNA"/>
</dbReference>
<name>E2B7J7_HARSA</name>
<dbReference type="PROSITE" id="PS00678">
    <property type="entry name" value="WD_REPEATS_1"/>
    <property type="match status" value="1"/>
</dbReference>
<dbReference type="InterPro" id="IPR036322">
    <property type="entry name" value="WD40_repeat_dom_sf"/>
</dbReference>
<accession>E2B7J7</accession>
<dbReference type="PANTHER" id="PTHR46853">
    <property type="entry name" value="METHYLOSOME PROTEIN 50"/>
    <property type="match status" value="1"/>
</dbReference>
<evidence type="ECO:0000256" key="4">
    <source>
        <dbReference type="ARBA" id="ARBA00022737"/>
    </source>
</evidence>
<sequence>MFKEALLTSPNFKSYPQFLLIDYEYKALVGTINMSSMTWSGSIKYYNDITDFGSKNATITKDTYDGCGDAVFLAEDKFVIVGDRGAIEIFKIAQSTNEFETPEFQSLNYACHHDDSVYTVSAFSDKKSIITGGLDCCIRIWDVDSFIATQTYTFAHTDNVTATDVKPMCNYVFASTSFSGDTLIWDIRQSKPGLCILDRKGKYYSVSWNPTMDQFVAVGGDDGTIALMDVRQPNEPLFEPFLHNSGLWKVLFNPDPMRKEQLACCFDSTCVKVLDVTDDMNLIIEDNQHTDYVRGLAWYKDNLFSCGWDDNVIKRVVPLSSDR</sequence>
<dbReference type="OMA" id="QMGCNAS"/>
<keyword evidence="3 5" id="KW-0853">WD repeat</keyword>
<dbReference type="GO" id="GO:0007309">
    <property type="term" value="P:oocyte axis specification"/>
    <property type="evidence" value="ECO:0007669"/>
    <property type="project" value="TreeGrafter"/>
</dbReference>
<keyword evidence="2" id="KW-0963">Cytoplasm</keyword>
<dbReference type="Proteomes" id="UP000008237">
    <property type="component" value="Unassembled WGS sequence"/>
</dbReference>
<dbReference type="OrthoDB" id="10260946at2759"/>
<keyword evidence="4" id="KW-0677">Repeat</keyword>
<dbReference type="AlphaFoldDB" id="E2B7J7"/>
<comment type="subcellular location">
    <subcellularLocation>
        <location evidence="1">Cytoplasm</location>
    </subcellularLocation>
</comment>
<evidence type="ECO:0000313" key="6">
    <source>
        <dbReference type="EMBL" id="EFN88372.1"/>
    </source>
</evidence>
<dbReference type="PANTHER" id="PTHR46853:SF1">
    <property type="entry name" value="METHYLOSOME PROTEIN 50"/>
    <property type="match status" value="1"/>
</dbReference>
<dbReference type="Pfam" id="PF00400">
    <property type="entry name" value="WD40"/>
    <property type="match status" value="1"/>
</dbReference>
<dbReference type="GO" id="GO:0034709">
    <property type="term" value="C:methylosome"/>
    <property type="evidence" value="ECO:0007669"/>
    <property type="project" value="TreeGrafter"/>
</dbReference>
<organism evidence="7">
    <name type="scientific">Harpegnathos saltator</name>
    <name type="common">Jerdon's jumping ant</name>
    <dbReference type="NCBI Taxonomy" id="610380"/>
    <lineage>
        <taxon>Eukaryota</taxon>
        <taxon>Metazoa</taxon>
        <taxon>Ecdysozoa</taxon>
        <taxon>Arthropoda</taxon>
        <taxon>Hexapoda</taxon>
        <taxon>Insecta</taxon>
        <taxon>Pterygota</taxon>
        <taxon>Neoptera</taxon>
        <taxon>Endopterygota</taxon>
        <taxon>Hymenoptera</taxon>
        <taxon>Apocrita</taxon>
        <taxon>Aculeata</taxon>
        <taxon>Formicoidea</taxon>
        <taxon>Formicidae</taxon>
        <taxon>Ponerinae</taxon>
        <taxon>Ponerini</taxon>
        <taxon>Harpegnathos</taxon>
    </lineage>
</organism>
<dbReference type="SUPFAM" id="SSF50978">
    <property type="entry name" value="WD40 repeat-like"/>
    <property type="match status" value="1"/>
</dbReference>
<evidence type="ECO:0000256" key="2">
    <source>
        <dbReference type="ARBA" id="ARBA00022490"/>
    </source>
</evidence>
<evidence type="ECO:0000256" key="5">
    <source>
        <dbReference type="PROSITE-ProRule" id="PRU00221"/>
    </source>
</evidence>
<keyword evidence="7" id="KW-1185">Reference proteome</keyword>
<dbReference type="Gene3D" id="2.130.10.10">
    <property type="entry name" value="YVTN repeat-like/Quinoprotein amine dehydrogenase"/>
    <property type="match status" value="1"/>
</dbReference>
<dbReference type="InterPro" id="IPR015943">
    <property type="entry name" value="WD40/YVTN_repeat-like_dom_sf"/>
</dbReference>
<feature type="repeat" description="WD" evidence="5">
    <location>
        <begin position="110"/>
        <end position="151"/>
    </location>
</feature>
<evidence type="ECO:0000313" key="7">
    <source>
        <dbReference type="Proteomes" id="UP000008237"/>
    </source>
</evidence>
<protein>
    <submittedName>
        <fullName evidence="6">Methylosome protein 50</fullName>
    </submittedName>
</protein>
<dbReference type="InParanoid" id="E2B7J7"/>
<evidence type="ECO:0000256" key="3">
    <source>
        <dbReference type="ARBA" id="ARBA00022574"/>
    </source>
</evidence>
<dbReference type="InterPro" id="IPR001680">
    <property type="entry name" value="WD40_rpt"/>
</dbReference>
<dbReference type="InterPro" id="IPR019775">
    <property type="entry name" value="WD40_repeat_CS"/>
</dbReference>
<evidence type="ECO:0000256" key="1">
    <source>
        <dbReference type="ARBA" id="ARBA00004496"/>
    </source>
</evidence>
<dbReference type="PROSITE" id="PS50294">
    <property type="entry name" value="WD_REPEATS_REGION"/>
    <property type="match status" value="1"/>
</dbReference>
<gene>
    <name evidence="6" type="ORF">EAI_02508</name>
</gene>
<reference evidence="6 7" key="1">
    <citation type="journal article" date="2010" name="Science">
        <title>Genomic comparison of the ants Camponotus floridanus and Harpegnathos saltator.</title>
        <authorList>
            <person name="Bonasio R."/>
            <person name="Zhang G."/>
            <person name="Ye C."/>
            <person name="Mutti N.S."/>
            <person name="Fang X."/>
            <person name="Qin N."/>
            <person name="Donahue G."/>
            <person name="Yang P."/>
            <person name="Li Q."/>
            <person name="Li C."/>
            <person name="Zhang P."/>
            <person name="Huang Z."/>
            <person name="Berger S.L."/>
            <person name="Reinberg D."/>
            <person name="Wang J."/>
            <person name="Liebig J."/>
        </authorList>
    </citation>
    <scope>NUCLEOTIDE SEQUENCE [LARGE SCALE GENOMIC DNA]</scope>
    <source>
        <strain evidence="6 7">R22 G/1</strain>
    </source>
</reference>